<evidence type="ECO:0000256" key="7">
    <source>
        <dbReference type="SAM" id="MobiDB-lite"/>
    </source>
</evidence>
<keyword evidence="1" id="KW-0479">Metal-binding</keyword>
<keyword evidence="6" id="KW-0853">WD repeat</keyword>
<accession>A0A9P8RHV4</accession>
<dbReference type="PANTHER" id="PTHR42909:SF1">
    <property type="entry name" value="CARBOHYDRATE KINASE PFKB DOMAIN-CONTAINING PROTEIN"/>
    <property type="match status" value="1"/>
</dbReference>
<keyword evidence="2" id="KW-0378">Hydrolase</keyword>
<dbReference type="InterPro" id="IPR011611">
    <property type="entry name" value="PfkB_dom"/>
</dbReference>
<evidence type="ECO:0000256" key="6">
    <source>
        <dbReference type="PROSITE-ProRule" id="PRU00221"/>
    </source>
</evidence>
<evidence type="ECO:0000313" key="9">
    <source>
        <dbReference type="EMBL" id="KAH6646308.1"/>
    </source>
</evidence>
<dbReference type="RefSeq" id="XP_045952822.1">
    <property type="nucleotide sequence ID" value="XM_046105183.1"/>
</dbReference>
<dbReference type="InterPro" id="IPR022830">
    <property type="entry name" value="Indigdn_synthA-like"/>
</dbReference>
<feature type="repeat" description="WD" evidence="6">
    <location>
        <begin position="1298"/>
        <end position="1326"/>
    </location>
</feature>
<evidence type="ECO:0000256" key="4">
    <source>
        <dbReference type="ARBA" id="ARBA00023239"/>
    </source>
</evidence>
<evidence type="ECO:0000313" key="10">
    <source>
        <dbReference type="Proteomes" id="UP000758603"/>
    </source>
</evidence>
<dbReference type="PROSITE" id="PS50082">
    <property type="entry name" value="WD_REPEATS_2"/>
    <property type="match status" value="1"/>
</dbReference>
<dbReference type="Gene3D" id="2.130.10.10">
    <property type="entry name" value="YVTN repeat-like/Quinoprotein amine dehydrogenase"/>
    <property type="match status" value="1"/>
</dbReference>
<protein>
    <submittedName>
        <fullName evidence="9">Indigoidine synthase A like protein-domain-containing protein</fullName>
    </submittedName>
</protein>
<evidence type="ECO:0000256" key="5">
    <source>
        <dbReference type="ARBA" id="ARBA00023295"/>
    </source>
</evidence>
<feature type="domain" description="Carbohydrate kinase PfkB" evidence="8">
    <location>
        <begin position="355"/>
        <end position="574"/>
    </location>
</feature>
<keyword evidence="10" id="KW-1185">Reference proteome</keyword>
<dbReference type="SMART" id="SM00320">
    <property type="entry name" value="WD40"/>
    <property type="match status" value="3"/>
</dbReference>
<dbReference type="InterPro" id="IPR001680">
    <property type="entry name" value="WD40_rpt"/>
</dbReference>
<gene>
    <name evidence="9" type="ORF">BKA67DRAFT_595595</name>
</gene>
<dbReference type="SUPFAM" id="SSF110581">
    <property type="entry name" value="Indigoidine synthase A-like"/>
    <property type="match status" value="1"/>
</dbReference>
<feature type="region of interest" description="Disordered" evidence="7">
    <location>
        <begin position="725"/>
        <end position="782"/>
    </location>
</feature>
<comment type="caution">
    <text evidence="9">The sequence shown here is derived from an EMBL/GenBank/DDBJ whole genome shotgun (WGS) entry which is preliminary data.</text>
</comment>
<evidence type="ECO:0000256" key="3">
    <source>
        <dbReference type="ARBA" id="ARBA00023211"/>
    </source>
</evidence>
<dbReference type="SUPFAM" id="SSF50978">
    <property type="entry name" value="WD40 repeat-like"/>
    <property type="match status" value="1"/>
</dbReference>
<evidence type="ECO:0000256" key="2">
    <source>
        <dbReference type="ARBA" id="ARBA00022801"/>
    </source>
</evidence>
<dbReference type="GeneID" id="70134074"/>
<dbReference type="InterPro" id="IPR036322">
    <property type="entry name" value="WD40_repeat_dom_sf"/>
</dbReference>
<dbReference type="InterPro" id="IPR007342">
    <property type="entry name" value="PsuG"/>
</dbReference>
<dbReference type="GO" id="GO:0005737">
    <property type="term" value="C:cytoplasm"/>
    <property type="evidence" value="ECO:0007669"/>
    <property type="project" value="TreeGrafter"/>
</dbReference>
<keyword evidence="5" id="KW-0326">Glycosidase</keyword>
<feature type="region of interest" description="Disordered" evidence="7">
    <location>
        <begin position="922"/>
        <end position="956"/>
    </location>
</feature>
<dbReference type="GO" id="GO:0046872">
    <property type="term" value="F:metal ion binding"/>
    <property type="evidence" value="ECO:0007669"/>
    <property type="project" value="UniProtKB-KW"/>
</dbReference>
<dbReference type="Pfam" id="PF04227">
    <property type="entry name" value="Indigoidine_A"/>
    <property type="match status" value="1"/>
</dbReference>
<dbReference type="GO" id="GO:0004730">
    <property type="term" value="F:pseudouridylate synthase activity"/>
    <property type="evidence" value="ECO:0007669"/>
    <property type="project" value="InterPro"/>
</dbReference>
<sequence length="1326" mass="144260">MKTMRSSWNSVGRHCLRQKSTPFTNQSRSCTSSLGGLRKLLRVSEEVEDALATNKPVVALESTIYTHGALGDDLDLEGIVRRNGGVPAVCGILEGVPTVGLLPEEITHMIENSPRKVSRRDIAFLTGMGMMGNKINGGTTIAGTMILGRLAGIRVFGTGGLGGVHRGGHDTLDISADLTELGRTRMAVVSSGCKGFLDIPRTLEYLETQGVLVSTFADGRAGKVDFPAFWARDSGVKSPSIVQSEEEAAAMILAQETLGLESGLLFANPIPEKSSIPTDEMNKVIEQAVRESLEQGASGSENTPFILTRIRELTNGRSVPANVALVQANVERAAKIAVAVSQMISGDIAIPTEAADIMVAGSVAIDLNCDYAGPNSATNPTPQLKTSNPARISQSIGGVGRNVALAAHKVRGDMTVRLCSMVGNDIAGSTVLASLNAAGMSTQSVRKISEASGRTAQYVAVNDANKGLVMAMADMDLFTTHSFPSEWNAEVATAKPKWLIVDGNWSEQSIRSWIRAGKRNGSQVAFEPVSNAKSARLFCRAKNLEQLGIYPKHSVDLATPNQYELAAMHAAAQENGYLEDQHWWEVIDALGMTGARDRFVRMTSAAMTDAGIPQQAIQLLPYIPTIITKLGDQGALLATILRKDDPRLMDMAFEPFILSRSFHNHPDIGGVYLRLFPVAEMVQDVVSVNGVGDTFLGVLVAGLAQGGNIEDLMHVAQKGAIMTLRSSESMPPKQNKEVPDEDDFASFSEHDDSSDYESGEEPQVPKKPQRNPVLEKDSDEEELERLVLGDSSNFRENLFKGDYQEDIGSDFEGYAEEADQDGDDNVEDLDDAQLFFLDAPPAGNKDLVVTPTSVLAASQKDQKNAPAWEDSDDERLTVSLASATQLRKLRITEEDDVVTGTEYTRRLRQQYLRLNPVPAWAKEAEERPAKRRRRSSAASDDSQASDVSGSDDEASALPLDKFLRDATSLSEDGTKSKKLRPEVIDIQRSRDMADSHKDEVTSLCFHPEYPVLLSASTSTLLYLHHIAPTAHPTPNPLLTSVQIKQVPVRHAEFLFPSGDKIFFAGRRRFIHSWDLPTGVIQKTQKLQGHNLEQRTWERFNLSPCGRWLGMIASTRKGGGEINIVNVNTMQWIAAARLDSRGGIADFQWWSNGNGLTVLGKGGQVGEWSMATKRFLAIWNDEGSIGGTVIALGGRNGPKVLGGHKWVAIGSNSGVMNVYNRDDLILPTGDDELEIKERPEPARRFEQMTTPITFLKFSPDGQILAFGSTHKKDALRLAHLPSCTVYRNWPTAQTPLGRITAIAFGSKSDTLAVGNDTGKIRLWEIRS</sequence>
<dbReference type="Pfam" id="PF00400">
    <property type="entry name" value="WD40"/>
    <property type="match status" value="1"/>
</dbReference>
<feature type="compositionally biased region" description="Low complexity" evidence="7">
    <location>
        <begin position="936"/>
        <end position="948"/>
    </location>
</feature>
<dbReference type="Gene3D" id="3.40.1790.10">
    <property type="entry name" value="Indigoidine synthase domain"/>
    <property type="match status" value="1"/>
</dbReference>
<dbReference type="SUPFAM" id="SSF53613">
    <property type="entry name" value="Ribokinase-like"/>
    <property type="match status" value="1"/>
</dbReference>
<dbReference type="FunFam" id="2.130.10.10:FF:000549">
    <property type="entry name" value="Small nucleolar ribonucleoprotein complex subunit"/>
    <property type="match status" value="1"/>
</dbReference>
<keyword evidence="3" id="KW-0464">Manganese</keyword>
<evidence type="ECO:0000259" key="8">
    <source>
        <dbReference type="Pfam" id="PF00294"/>
    </source>
</evidence>
<organism evidence="9 10">
    <name type="scientific">Truncatella angustata</name>
    <dbReference type="NCBI Taxonomy" id="152316"/>
    <lineage>
        <taxon>Eukaryota</taxon>
        <taxon>Fungi</taxon>
        <taxon>Dikarya</taxon>
        <taxon>Ascomycota</taxon>
        <taxon>Pezizomycotina</taxon>
        <taxon>Sordariomycetes</taxon>
        <taxon>Xylariomycetidae</taxon>
        <taxon>Amphisphaeriales</taxon>
        <taxon>Sporocadaceae</taxon>
        <taxon>Truncatella</taxon>
    </lineage>
</organism>
<dbReference type="EMBL" id="JAGPXC010000010">
    <property type="protein sequence ID" value="KAH6646308.1"/>
    <property type="molecule type" value="Genomic_DNA"/>
</dbReference>
<dbReference type="OrthoDB" id="198885at2759"/>
<proteinExistence type="predicted"/>
<dbReference type="PROSITE" id="PS50294">
    <property type="entry name" value="WD_REPEATS_REGION"/>
    <property type="match status" value="1"/>
</dbReference>
<dbReference type="Gene3D" id="3.40.1190.20">
    <property type="match status" value="1"/>
</dbReference>
<dbReference type="PANTHER" id="PTHR42909">
    <property type="entry name" value="ZGC:136858"/>
    <property type="match status" value="1"/>
</dbReference>
<dbReference type="CDD" id="cd01941">
    <property type="entry name" value="YeiC_kinase_like"/>
    <property type="match status" value="1"/>
</dbReference>
<dbReference type="InterPro" id="IPR029056">
    <property type="entry name" value="Ribokinase-like"/>
</dbReference>
<dbReference type="Pfam" id="PF00294">
    <property type="entry name" value="PfkB"/>
    <property type="match status" value="1"/>
</dbReference>
<name>A0A9P8RHV4_9PEZI</name>
<keyword evidence="4" id="KW-0456">Lyase</keyword>
<dbReference type="GO" id="GO:0016798">
    <property type="term" value="F:hydrolase activity, acting on glycosyl bonds"/>
    <property type="evidence" value="ECO:0007669"/>
    <property type="project" value="UniProtKB-KW"/>
</dbReference>
<reference evidence="9" key="1">
    <citation type="journal article" date="2021" name="Nat. Commun.">
        <title>Genetic determinants of endophytism in the Arabidopsis root mycobiome.</title>
        <authorList>
            <person name="Mesny F."/>
            <person name="Miyauchi S."/>
            <person name="Thiergart T."/>
            <person name="Pickel B."/>
            <person name="Atanasova L."/>
            <person name="Karlsson M."/>
            <person name="Huettel B."/>
            <person name="Barry K.W."/>
            <person name="Haridas S."/>
            <person name="Chen C."/>
            <person name="Bauer D."/>
            <person name="Andreopoulos W."/>
            <person name="Pangilinan J."/>
            <person name="LaButti K."/>
            <person name="Riley R."/>
            <person name="Lipzen A."/>
            <person name="Clum A."/>
            <person name="Drula E."/>
            <person name="Henrissat B."/>
            <person name="Kohler A."/>
            <person name="Grigoriev I.V."/>
            <person name="Martin F.M."/>
            <person name="Hacquard S."/>
        </authorList>
    </citation>
    <scope>NUCLEOTIDE SEQUENCE</scope>
    <source>
        <strain evidence="9">MPI-SDFR-AT-0073</strain>
    </source>
</reference>
<dbReference type="InterPro" id="IPR015943">
    <property type="entry name" value="WD40/YVTN_repeat-like_dom_sf"/>
</dbReference>
<dbReference type="Proteomes" id="UP000758603">
    <property type="component" value="Unassembled WGS sequence"/>
</dbReference>
<evidence type="ECO:0000256" key="1">
    <source>
        <dbReference type="ARBA" id="ARBA00022723"/>
    </source>
</evidence>